<evidence type="ECO:0000256" key="2">
    <source>
        <dbReference type="ARBA" id="ARBA00011738"/>
    </source>
</evidence>
<dbReference type="GO" id="GO:0005634">
    <property type="term" value="C:nucleus"/>
    <property type="evidence" value="ECO:0007669"/>
    <property type="project" value="UniProtKB-SubCell"/>
</dbReference>
<comment type="subunit">
    <text evidence="2">Homodimer.</text>
</comment>
<dbReference type="GO" id="GO:0046983">
    <property type="term" value="F:protein dimerization activity"/>
    <property type="evidence" value="ECO:0007669"/>
    <property type="project" value="InterPro"/>
</dbReference>
<evidence type="ECO:0000256" key="6">
    <source>
        <dbReference type="ARBA" id="ARBA00023015"/>
    </source>
</evidence>
<dbReference type="InterPro" id="IPR052035">
    <property type="entry name" value="ZnF_BED_domain_contain"/>
</dbReference>
<dbReference type="SUPFAM" id="SSF53098">
    <property type="entry name" value="Ribonuclease H-like"/>
    <property type="match status" value="1"/>
</dbReference>
<gene>
    <name evidence="12" type="ORF">RND81_08G096900</name>
</gene>
<evidence type="ECO:0000256" key="9">
    <source>
        <dbReference type="ARBA" id="ARBA00023242"/>
    </source>
</evidence>
<evidence type="ECO:0000256" key="3">
    <source>
        <dbReference type="ARBA" id="ARBA00022723"/>
    </source>
</evidence>
<keyword evidence="3" id="KW-0479">Metal-binding</keyword>
<protein>
    <recommendedName>
        <fullName evidence="11">BED-type domain-containing protein</fullName>
    </recommendedName>
</protein>
<keyword evidence="5" id="KW-0862">Zinc</keyword>
<dbReference type="InterPro" id="IPR036236">
    <property type="entry name" value="Znf_C2H2_sf"/>
</dbReference>
<evidence type="ECO:0000256" key="7">
    <source>
        <dbReference type="ARBA" id="ARBA00023125"/>
    </source>
</evidence>
<evidence type="ECO:0000259" key="11">
    <source>
        <dbReference type="PROSITE" id="PS50808"/>
    </source>
</evidence>
<dbReference type="SUPFAM" id="SSF57667">
    <property type="entry name" value="beta-beta-alpha zinc fingers"/>
    <property type="match status" value="1"/>
</dbReference>
<proteinExistence type="predicted"/>
<feature type="domain" description="BED-type" evidence="11">
    <location>
        <begin position="72"/>
        <end position="138"/>
    </location>
</feature>
<evidence type="ECO:0000256" key="4">
    <source>
        <dbReference type="ARBA" id="ARBA00022771"/>
    </source>
</evidence>
<dbReference type="InterPro" id="IPR003656">
    <property type="entry name" value="Znf_BED"/>
</dbReference>
<comment type="subcellular location">
    <subcellularLocation>
        <location evidence="1">Nucleus</location>
    </subcellularLocation>
</comment>
<evidence type="ECO:0000256" key="5">
    <source>
        <dbReference type="ARBA" id="ARBA00022833"/>
    </source>
</evidence>
<accession>A0AAW1J668</accession>
<dbReference type="Proteomes" id="UP001443914">
    <property type="component" value="Unassembled WGS sequence"/>
</dbReference>
<keyword evidence="13" id="KW-1185">Reference proteome</keyword>
<keyword evidence="9" id="KW-0539">Nucleus</keyword>
<organism evidence="12 13">
    <name type="scientific">Saponaria officinalis</name>
    <name type="common">Common soapwort</name>
    <name type="synonym">Lychnis saponaria</name>
    <dbReference type="NCBI Taxonomy" id="3572"/>
    <lineage>
        <taxon>Eukaryota</taxon>
        <taxon>Viridiplantae</taxon>
        <taxon>Streptophyta</taxon>
        <taxon>Embryophyta</taxon>
        <taxon>Tracheophyta</taxon>
        <taxon>Spermatophyta</taxon>
        <taxon>Magnoliopsida</taxon>
        <taxon>eudicotyledons</taxon>
        <taxon>Gunneridae</taxon>
        <taxon>Pentapetalae</taxon>
        <taxon>Caryophyllales</taxon>
        <taxon>Caryophyllaceae</taxon>
        <taxon>Caryophylleae</taxon>
        <taxon>Saponaria</taxon>
    </lineage>
</organism>
<dbReference type="InterPro" id="IPR008906">
    <property type="entry name" value="HATC_C_dom"/>
</dbReference>
<dbReference type="PANTHER" id="PTHR46481">
    <property type="entry name" value="ZINC FINGER BED DOMAIN-CONTAINING PROTEIN 4"/>
    <property type="match status" value="1"/>
</dbReference>
<dbReference type="AlphaFoldDB" id="A0AAW1J668"/>
<dbReference type="PROSITE" id="PS50808">
    <property type="entry name" value="ZF_BED"/>
    <property type="match status" value="1"/>
</dbReference>
<dbReference type="Pfam" id="PF02892">
    <property type="entry name" value="zf-BED"/>
    <property type="match status" value="1"/>
</dbReference>
<keyword evidence="6" id="KW-0805">Transcription regulation</keyword>
<dbReference type="GO" id="GO:0008270">
    <property type="term" value="F:zinc ion binding"/>
    <property type="evidence" value="ECO:0007669"/>
    <property type="project" value="UniProtKB-KW"/>
</dbReference>
<evidence type="ECO:0000256" key="8">
    <source>
        <dbReference type="ARBA" id="ARBA00023163"/>
    </source>
</evidence>
<comment type="caution">
    <text evidence="12">The sequence shown here is derived from an EMBL/GenBank/DDBJ whole genome shotgun (WGS) entry which is preliminary data.</text>
</comment>
<name>A0AAW1J668_SAPOF</name>
<evidence type="ECO:0000313" key="12">
    <source>
        <dbReference type="EMBL" id="KAK9698338.1"/>
    </source>
</evidence>
<keyword evidence="4 10" id="KW-0863">Zinc-finger</keyword>
<dbReference type="EMBL" id="JBDFQZ010000008">
    <property type="protein sequence ID" value="KAK9698338.1"/>
    <property type="molecule type" value="Genomic_DNA"/>
</dbReference>
<keyword evidence="7" id="KW-0238">DNA-binding</keyword>
<dbReference type="PANTHER" id="PTHR46481:SF6">
    <property type="entry name" value="ZINC FINGER BED DOMAIN-CONTAINING PROTEIN RICESLEEPER 2-LIKE"/>
    <property type="match status" value="1"/>
</dbReference>
<dbReference type="InterPro" id="IPR012337">
    <property type="entry name" value="RNaseH-like_sf"/>
</dbReference>
<dbReference type="Pfam" id="PF14372">
    <property type="entry name" value="hAT-like_RNase-H"/>
    <property type="match status" value="1"/>
</dbReference>
<evidence type="ECO:0000256" key="1">
    <source>
        <dbReference type="ARBA" id="ARBA00004123"/>
    </source>
</evidence>
<dbReference type="SMART" id="SM00614">
    <property type="entry name" value="ZnF_BED"/>
    <property type="match status" value="1"/>
</dbReference>
<evidence type="ECO:0000313" key="13">
    <source>
        <dbReference type="Proteomes" id="UP001443914"/>
    </source>
</evidence>
<reference evidence="12" key="1">
    <citation type="submission" date="2024-03" db="EMBL/GenBank/DDBJ databases">
        <title>WGS assembly of Saponaria officinalis var. Norfolk2.</title>
        <authorList>
            <person name="Jenkins J."/>
            <person name="Shu S."/>
            <person name="Grimwood J."/>
            <person name="Barry K."/>
            <person name="Goodstein D."/>
            <person name="Schmutz J."/>
            <person name="Leebens-Mack J."/>
            <person name="Osbourn A."/>
        </authorList>
    </citation>
    <scope>NUCLEOTIDE SEQUENCE [LARGE SCALE GENOMIC DNA]</scope>
    <source>
        <strain evidence="12">JIC</strain>
    </source>
</reference>
<dbReference type="GO" id="GO:0003677">
    <property type="term" value="F:DNA binding"/>
    <property type="evidence" value="ECO:0007669"/>
    <property type="project" value="UniProtKB-KW"/>
</dbReference>
<sequence>MPQSSPTLLLPNTPLPDSSLIQLDVPSFLTSEPILPNQGVPLQEPDEHIIHPETGETLFPVVFEEIFGKKRRREADIWKHFKFYKYISKSESEKLYAVCIYCRKAFYRAESRCGTSNPIRHIAVCIDKKNQPCEETKISKVFDQNVYVELMAEAIMMHGRVHLYLNENVKTISRNSIKKVCLLKHGVFKEKIKGILGALTSRICLTCDVWTACTSRAYLTLTAHYVDDKWTLRSKVLNFVHFPPPHTGFRIFSLLLPLIQQWGDMRNALMENLPRGGDYFHIRCYGLKVIDECVIKVRETVKYIDASEGRIIKFYHCANRCSLATTTKLWMDVATRWNSTYMMLKKAIFYKKALDMYALDESGFRHRISSSEWLKVEKICSLLEPFYEITNAFSDSEYPTANLYFINIWKIQRLLISAIDGGDNNIAEMASKMYEMFDKYWHEFSPILSFAVILDPRYKYDFVLYALKKLHGDLTGTNKANVIYVQFLELYKDYEKNVSPIPTVSANNGDIGCGDLEDFDACYGSSKRSGSTEYERYLLDDKEPRTVPIDVLTFWSKNVDKYPILSSMAKDILAIPITTVASELTFSMGGRILNKWRSSLLSQNVEALVTTRNWLFGYEGKDVEFGVLACGCFSKLDQLGVEVGQDGEDW</sequence>
<dbReference type="Pfam" id="PF05699">
    <property type="entry name" value="Dimer_Tnp_hAT"/>
    <property type="match status" value="1"/>
</dbReference>
<evidence type="ECO:0000256" key="10">
    <source>
        <dbReference type="PROSITE-ProRule" id="PRU00027"/>
    </source>
</evidence>
<keyword evidence="8" id="KW-0804">Transcription</keyword>
<dbReference type="InterPro" id="IPR025525">
    <property type="entry name" value="hAT-like_transposase_RNase-H"/>
</dbReference>